<proteinExistence type="predicted"/>
<accession>S0FLN0</accession>
<dbReference type="InterPro" id="IPR009078">
    <property type="entry name" value="Ferritin-like_SF"/>
</dbReference>
<gene>
    <name evidence="2" type="ORF">CTER_0797</name>
</gene>
<protein>
    <recommendedName>
        <fullName evidence="4">Rubrerythrin</fullName>
    </recommendedName>
</protein>
<evidence type="ECO:0008006" key="4">
    <source>
        <dbReference type="Google" id="ProtNLM"/>
    </source>
</evidence>
<name>S0FLN0_RUMCE</name>
<dbReference type="RefSeq" id="WP_004623992.1">
    <property type="nucleotide sequence ID" value="NZ_AORV01000021.1"/>
</dbReference>
<reference evidence="2 3" key="1">
    <citation type="journal article" date="2013" name="Genome Announc.">
        <title>Draft Genome Sequence of the Cellulolytic, Mesophilic, Anaerobic Bacterium Clostridium termitidis Strain CT1112 (DSM 5398).</title>
        <authorList>
            <person name="Lal S."/>
            <person name="Ramachandran U."/>
            <person name="Zhang X."/>
            <person name="Munir R."/>
            <person name="Sparling R."/>
            <person name="Levin D.B."/>
        </authorList>
    </citation>
    <scope>NUCLEOTIDE SEQUENCE [LARGE SCALE GENOMIC DNA]</scope>
    <source>
        <strain evidence="2 3">CT1112</strain>
    </source>
</reference>
<feature type="compositionally biased region" description="Low complexity" evidence="1">
    <location>
        <begin position="101"/>
        <end position="114"/>
    </location>
</feature>
<sequence length="167" mass="19340">MSYTHPHGQPQGVPRKVTNLLRQVMIAEIVAINGYQTHILNSDIAAINEAWYHIMLEEKSHYIIVLNLLRKYDPVEYKYFTTPLEINMSPEPVQVPQPLQNSHSAHSNNRRSASQVQPVRITYDKRVILNNVREDIKGELEAVILYEDEIADIQQKDIRVSLTKNNR</sequence>
<evidence type="ECO:0000313" key="3">
    <source>
        <dbReference type="Proteomes" id="UP000014155"/>
    </source>
</evidence>
<feature type="region of interest" description="Disordered" evidence="1">
    <location>
        <begin position="91"/>
        <end position="116"/>
    </location>
</feature>
<dbReference type="EMBL" id="AORV01000021">
    <property type="protein sequence ID" value="EMS73140.1"/>
    <property type="molecule type" value="Genomic_DNA"/>
</dbReference>
<dbReference type="eggNOG" id="COG1633">
    <property type="taxonomic scope" value="Bacteria"/>
</dbReference>
<dbReference type="Proteomes" id="UP000014155">
    <property type="component" value="Unassembled WGS sequence"/>
</dbReference>
<evidence type="ECO:0000313" key="2">
    <source>
        <dbReference type="EMBL" id="EMS73140.1"/>
    </source>
</evidence>
<evidence type="ECO:0000256" key="1">
    <source>
        <dbReference type="SAM" id="MobiDB-lite"/>
    </source>
</evidence>
<dbReference type="STRING" id="1195236.CTER_0797"/>
<organism evidence="2 3">
    <name type="scientific">Ruminiclostridium cellobioparum subsp. termitidis CT1112</name>
    <dbReference type="NCBI Taxonomy" id="1195236"/>
    <lineage>
        <taxon>Bacteria</taxon>
        <taxon>Bacillati</taxon>
        <taxon>Bacillota</taxon>
        <taxon>Clostridia</taxon>
        <taxon>Eubacteriales</taxon>
        <taxon>Oscillospiraceae</taxon>
        <taxon>Ruminiclostridium</taxon>
    </lineage>
</organism>
<dbReference type="PATRIC" id="fig|1195236.3.peg.1090"/>
<comment type="caution">
    <text evidence="2">The sequence shown here is derived from an EMBL/GenBank/DDBJ whole genome shotgun (WGS) entry which is preliminary data.</text>
</comment>
<dbReference type="Gene3D" id="6.10.140.1960">
    <property type="match status" value="1"/>
</dbReference>
<dbReference type="SUPFAM" id="SSF47240">
    <property type="entry name" value="Ferritin-like"/>
    <property type="match status" value="1"/>
</dbReference>
<keyword evidence="3" id="KW-1185">Reference proteome</keyword>
<dbReference type="AlphaFoldDB" id="S0FLN0"/>